<comment type="similarity">
    <text evidence="4">Belongs to the PP2C family.</text>
</comment>
<dbReference type="PROSITE" id="PS01032">
    <property type="entry name" value="PPM_1"/>
    <property type="match status" value="1"/>
</dbReference>
<dbReference type="AlphaFoldDB" id="A0A1J4JBV7"/>
<dbReference type="SMART" id="SM00332">
    <property type="entry name" value="PP2Cc"/>
    <property type="match status" value="1"/>
</dbReference>
<feature type="domain" description="PPM-type phosphatase" evidence="5">
    <location>
        <begin position="74"/>
        <end position="312"/>
    </location>
</feature>
<keyword evidence="7" id="KW-1185">Reference proteome</keyword>
<keyword evidence="2 4" id="KW-0378">Hydrolase</keyword>
<reference evidence="6" key="1">
    <citation type="submission" date="2016-10" db="EMBL/GenBank/DDBJ databases">
        <authorList>
            <person name="Benchimol M."/>
            <person name="Almeida L.G."/>
            <person name="Vasconcelos A.T."/>
            <person name="Perreira-Neves A."/>
            <person name="Rosa I.A."/>
            <person name="Tasca T."/>
            <person name="Bogo M.R."/>
            <person name="de Souza W."/>
        </authorList>
    </citation>
    <scope>NUCLEOTIDE SEQUENCE [LARGE SCALE GENOMIC DNA]</scope>
    <source>
        <strain evidence="6">K</strain>
    </source>
</reference>
<evidence type="ECO:0000256" key="4">
    <source>
        <dbReference type="RuleBase" id="RU003465"/>
    </source>
</evidence>
<accession>A0A1J4JBV7</accession>
<dbReference type="RefSeq" id="XP_068348276.1">
    <property type="nucleotide sequence ID" value="XM_068495557.1"/>
</dbReference>
<dbReference type="PANTHER" id="PTHR47992">
    <property type="entry name" value="PROTEIN PHOSPHATASE"/>
    <property type="match status" value="1"/>
</dbReference>
<dbReference type="CDD" id="cd00143">
    <property type="entry name" value="PP2Cc"/>
    <property type="match status" value="1"/>
</dbReference>
<dbReference type="Proteomes" id="UP000179807">
    <property type="component" value="Unassembled WGS sequence"/>
</dbReference>
<evidence type="ECO:0000256" key="3">
    <source>
        <dbReference type="ARBA" id="ARBA00022912"/>
    </source>
</evidence>
<evidence type="ECO:0000256" key="2">
    <source>
        <dbReference type="ARBA" id="ARBA00022801"/>
    </source>
</evidence>
<dbReference type="EMBL" id="MLAK01001260">
    <property type="protein sequence ID" value="OHS95139.1"/>
    <property type="molecule type" value="Genomic_DNA"/>
</dbReference>
<evidence type="ECO:0000313" key="6">
    <source>
        <dbReference type="EMBL" id="OHS95139.1"/>
    </source>
</evidence>
<dbReference type="VEuPathDB" id="TrichDB:TRFO_10605"/>
<name>A0A1J4JBV7_9EUKA</name>
<dbReference type="Gene3D" id="3.60.40.10">
    <property type="entry name" value="PPM-type phosphatase domain"/>
    <property type="match status" value="1"/>
</dbReference>
<evidence type="ECO:0000259" key="5">
    <source>
        <dbReference type="PROSITE" id="PS51746"/>
    </source>
</evidence>
<keyword evidence="3 4" id="KW-0904">Protein phosphatase</keyword>
<gene>
    <name evidence="6" type="primary">ptc1</name>
    <name evidence="6" type="ORF">TRFO_10605</name>
</gene>
<comment type="caution">
    <text evidence="6">The sequence shown here is derived from an EMBL/GenBank/DDBJ whole genome shotgun (WGS) entry which is preliminary data.</text>
</comment>
<dbReference type="OrthoDB" id="10264738at2759"/>
<sequence>MKAKEHREHKTIISHEDHKISKLHNDKQLHEIHVKRSPKIAKEYIEPVEIPDNLDEQEDTKVTDLIFIGHQHYQVGHFATIGKRPTMEDSTSIVGDVIGNGSQYYAVFDGHGGDEVAKYCSRNLYKEFAHRYENAEKIQETLKASILEMNKDLIAKYPECGSTAAIVVVANDIIYTANMGDARIIISNENNQIKRLSYDHRASDPYEKKLIEAKGGKVFMGRIYGMLMVSRCLGDGIFDGLLINEPYMTKTTRKNGMILIIGCDGVWDVMRDDEAMNIAKEAKSPEEAAQKIVKEALDRGSTDNVSCVVVNLSK</sequence>
<dbReference type="InterPro" id="IPR036457">
    <property type="entry name" value="PPM-type-like_dom_sf"/>
</dbReference>
<protein>
    <submittedName>
        <fullName evidence="6">Protein phosphatase 2C 1</fullName>
    </submittedName>
</protein>
<dbReference type="InterPro" id="IPR015655">
    <property type="entry name" value="PP2C"/>
</dbReference>
<dbReference type="InterPro" id="IPR000222">
    <property type="entry name" value="PP2C_BS"/>
</dbReference>
<dbReference type="SUPFAM" id="SSF81606">
    <property type="entry name" value="PP2C-like"/>
    <property type="match status" value="1"/>
</dbReference>
<organism evidence="6 7">
    <name type="scientific">Tritrichomonas foetus</name>
    <dbReference type="NCBI Taxonomy" id="1144522"/>
    <lineage>
        <taxon>Eukaryota</taxon>
        <taxon>Metamonada</taxon>
        <taxon>Parabasalia</taxon>
        <taxon>Tritrichomonadida</taxon>
        <taxon>Tritrichomonadidae</taxon>
        <taxon>Tritrichomonas</taxon>
    </lineage>
</organism>
<dbReference type="PROSITE" id="PS51746">
    <property type="entry name" value="PPM_2"/>
    <property type="match status" value="1"/>
</dbReference>
<dbReference type="InterPro" id="IPR001932">
    <property type="entry name" value="PPM-type_phosphatase-like_dom"/>
</dbReference>
<proteinExistence type="inferred from homology"/>
<dbReference type="GO" id="GO:0046872">
    <property type="term" value="F:metal ion binding"/>
    <property type="evidence" value="ECO:0007669"/>
    <property type="project" value="UniProtKB-KW"/>
</dbReference>
<dbReference type="Pfam" id="PF00481">
    <property type="entry name" value="PP2C"/>
    <property type="match status" value="1"/>
</dbReference>
<dbReference type="GeneID" id="94830261"/>
<evidence type="ECO:0000256" key="1">
    <source>
        <dbReference type="ARBA" id="ARBA00022723"/>
    </source>
</evidence>
<evidence type="ECO:0000313" key="7">
    <source>
        <dbReference type="Proteomes" id="UP000179807"/>
    </source>
</evidence>
<keyword evidence="1" id="KW-0479">Metal-binding</keyword>
<dbReference type="GO" id="GO:0004722">
    <property type="term" value="F:protein serine/threonine phosphatase activity"/>
    <property type="evidence" value="ECO:0007669"/>
    <property type="project" value="InterPro"/>
</dbReference>